<protein>
    <recommendedName>
        <fullName evidence="2">ABC transporter substrate-binding protein</fullName>
    </recommendedName>
</protein>
<gene>
    <name evidence="1" type="ORF">ENS19_02805</name>
</gene>
<dbReference type="SUPFAM" id="SSF53850">
    <property type="entry name" value="Periplasmic binding protein-like II"/>
    <property type="match status" value="1"/>
</dbReference>
<proteinExistence type="predicted"/>
<dbReference type="Pfam" id="PF13379">
    <property type="entry name" value="NMT1_2"/>
    <property type="match status" value="1"/>
</dbReference>
<accession>A0A7C3F1E1</accession>
<dbReference type="AlphaFoldDB" id="A0A7C3F1E1"/>
<dbReference type="Gene3D" id="3.40.190.10">
    <property type="entry name" value="Periplasmic binding protein-like II"/>
    <property type="match status" value="2"/>
</dbReference>
<sequence>MKNSLIVISIALIVVVGVAGLYFGGAFSPPPVTVRIGYLQGDLHQLALHVAISQGYFIQNGINYSLVEFPNGPTLMQSFVIGDLDFAYVGVPPAINARAKAMSDQNAHLPVAIASVNLEGSALVTKPEIQTLADLNNTRIGTPGTGTIQDILISMFAKQNNLTITKYTGRISELPIFFSTNQIDGFIGWEPAPSISIVQSNASVFLRSGEILDDHQCCVLVVSNKYLTSNPDVVSRMVKVHNAAMDFINSNPSIAKSVAQNYTLLSAQVIDVAFNDVVYSKTINSLSIKIFLSAMIDLGVITNLNQSQVDDFVSAFVDTRFIT</sequence>
<name>A0A7C3F1E1_9CREN</name>
<comment type="caution">
    <text evidence="1">The sequence shown here is derived from an EMBL/GenBank/DDBJ whole genome shotgun (WGS) entry which is preliminary data.</text>
</comment>
<evidence type="ECO:0000313" key="1">
    <source>
        <dbReference type="EMBL" id="HFK20188.1"/>
    </source>
</evidence>
<dbReference type="PANTHER" id="PTHR30024">
    <property type="entry name" value="ALIPHATIC SULFONATES-BINDING PROTEIN-RELATED"/>
    <property type="match status" value="1"/>
</dbReference>
<dbReference type="EMBL" id="DSTX01000002">
    <property type="protein sequence ID" value="HFK20188.1"/>
    <property type="molecule type" value="Genomic_DNA"/>
</dbReference>
<reference evidence="1" key="1">
    <citation type="journal article" date="2020" name="mSystems">
        <title>Genome- and Community-Level Interaction Insights into Carbon Utilization and Element Cycling Functions of Hydrothermarchaeota in Hydrothermal Sediment.</title>
        <authorList>
            <person name="Zhou Z."/>
            <person name="Liu Y."/>
            <person name="Xu W."/>
            <person name="Pan J."/>
            <person name="Luo Z.H."/>
            <person name="Li M."/>
        </authorList>
    </citation>
    <scope>NUCLEOTIDE SEQUENCE [LARGE SCALE GENOMIC DNA]</scope>
    <source>
        <strain evidence="1">SpSt-468</strain>
    </source>
</reference>
<dbReference type="PANTHER" id="PTHR30024:SF42">
    <property type="entry name" value="ALIPHATIC SULFONATES-BINDING PROTEIN-RELATED"/>
    <property type="match status" value="1"/>
</dbReference>
<organism evidence="1">
    <name type="scientific">Candidatus Methanomethylicus mesodigestus</name>
    <dbReference type="NCBI Taxonomy" id="1867258"/>
    <lineage>
        <taxon>Archaea</taxon>
        <taxon>Thermoproteota</taxon>
        <taxon>Methanosuratincolia</taxon>
        <taxon>Candidatus Methanomethylicales</taxon>
        <taxon>Candidatus Methanomethylicaceae</taxon>
        <taxon>Candidatus Methanomethylicus</taxon>
    </lineage>
</organism>
<evidence type="ECO:0008006" key="2">
    <source>
        <dbReference type="Google" id="ProtNLM"/>
    </source>
</evidence>